<keyword evidence="4" id="KW-1185">Reference proteome</keyword>
<feature type="domain" description="Chemotaxis methyl-accepting receptor HlyB-like 4HB MCP" evidence="2">
    <location>
        <begin position="1"/>
        <end position="181"/>
    </location>
</feature>
<protein>
    <recommendedName>
        <fullName evidence="2">Chemotaxis methyl-accepting receptor HlyB-like 4HB MCP domain-containing protein</fullName>
    </recommendedName>
</protein>
<reference evidence="3 4" key="1">
    <citation type="submission" date="2019-11" db="EMBL/GenBank/DDBJ databases">
        <title>Draft genome sequence of Paludibacterium sp. dN18-1.</title>
        <authorList>
            <person name="Im W.-T."/>
        </authorList>
    </citation>
    <scope>NUCLEOTIDE SEQUENCE [LARGE SCALE GENOMIC DNA]</scope>
    <source>
        <strain evidence="4">dN 18-1</strain>
    </source>
</reference>
<evidence type="ECO:0000313" key="4">
    <source>
        <dbReference type="Proteomes" id="UP000446658"/>
    </source>
</evidence>
<dbReference type="Pfam" id="PF12729">
    <property type="entry name" value="4HB_MCP_1"/>
    <property type="match status" value="1"/>
</dbReference>
<organism evidence="3 4">
    <name type="scientific">Paludibacterium denitrificans</name>
    <dbReference type="NCBI Taxonomy" id="2675226"/>
    <lineage>
        <taxon>Bacteria</taxon>
        <taxon>Pseudomonadati</taxon>
        <taxon>Pseudomonadota</taxon>
        <taxon>Betaproteobacteria</taxon>
        <taxon>Neisseriales</taxon>
        <taxon>Chromobacteriaceae</taxon>
        <taxon>Paludibacterium</taxon>
    </lineage>
</organism>
<dbReference type="InterPro" id="IPR024478">
    <property type="entry name" value="HlyB_4HB_MCP"/>
</dbReference>
<dbReference type="AlphaFoldDB" id="A0A844GCY3"/>
<sequence length="208" mass="23124">MSIAHRITLTLLIALLALVGIGGYGIWAIGAAQDRFEFLQSNVTPSIKLLIDARSAVSNTRVQVRNHLIVSSPADKEKLKQSIAELKAKFDKKTAEYEPLVMSPEDKRLLEQEKANMKLFEQRVDALLAKSYANDTEGARALLMSDDFNATAKALTKGLNDHIDYNFQLGEQLRKENAASYQRAKWTLISAVIVLLLIVAGRATSWRP</sequence>
<dbReference type="RefSeq" id="WP_230370005.1">
    <property type="nucleotide sequence ID" value="NZ_WLYX01000001.1"/>
</dbReference>
<evidence type="ECO:0000313" key="3">
    <source>
        <dbReference type="EMBL" id="MTD33200.1"/>
    </source>
</evidence>
<gene>
    <name evidence="3" type="ORF">GKE73_08780</name>
</gene>
<evidence type="ECO:0000256" key="1">
    <source>
        <dbReference type="SAM" id="Coils"/>
    </source>
</evidence>
<feature type="coiled-coil region" evidence="1">
    <location>
        <begin position="76"/>
        <end position="130"/>
    </location>
</feature>
<dbReference type="InterPro" id="IPR047347">
    <property type="entry name" value="YvaQ-like_sensor"/>
</dbReference>
<evidence type="ECO:0000259" key="2">
    <source>
        <dbReference type="Pfam" id="PF12729"/>
    </source>
</evidence>
<keyword evidence="1" id="KW-0175">Coiled coil</keyword>
<dbReference type="Proteomes" id="UP000446658">
    <property type="component" value="Unassembled WGS sequence"/>
</dbReference>
<comment type="caution">
    <text evidence="3">The sequence shown here is derived from an EMBL/GenBank/DDBJ whole genome shotgun (WGS) entry which is preliminary data.</text>
</comment>
<accession>A0A844GCY3</accession>
<name>A0A844GCY3_9NEIS</name>
<dbReference type="EMBL" id="WLYX01000001">
    <property type="protein sequence ID" value="MTD33200.1"/>
    <property type="molecule type" value="Genomic_DNA"/>
</dbReference>
<proteinExistence type="predicted"/>
<dbReference type="CDD" id="cd19411">
    <property type="entry name" value="MCP2201-like_sensor"/>
    <property type="match status" value="1"/>
</dbReference>